<keyword evidence="5" id="KW-0539">Nucleus</keyword>
<keyword evidence="3" id="KW-0238">DNA-binding</keyword>
<dbReference type="GO" id="GO:0000976">
    <property type="term" value="F:transcription cis-regulatory region binding"/>
    <property type="evidence" value="ECO:0007669"/>
    <property type="project" value="TreeGrafter"/>
</dbReference>
<dbReference type="PANTHER" id="PTHR32096:SF146">
    <property type="entry name" value="WRKY TRANSCRIPTION FACTOR 19-RELATED"/>
    <property type="match status" value="1"/>
</dbReference>
<dbReference type="GO" id="GO:0005634">
    <property type="term" value="C:nucleus"/>
    <property type="evidence" value="ECO:0007669"/>
    <property type="project" value="UniProtKB-SubCell"/>
</dbReference>
<keyword evidence="2" id="KW-0805">Transcription regulation</keyword>
<comment type="caution">
    <text evidence="8">The sequence shown here is derived from an EMBL/GenBank/DDBJ whole genome shotgun (WGS) entry which is preliminary data.</text>
</comment>
<dbReference type="Pfam" id="PF03106">
    <property type="entry name" value="WRKY"/>
    <property type="match status" value="1"/>
</dbReference>
<evidence type="ECO:0000313" key="9">
    <source>
        <dbReference type="Proteomes" id="UP001172457"/>
    </source>
</evidence>
<evidence type="ECO:0000256" key="1">
    <source>
        <dbReference type="ARBA" id="ARBA00004123"/>
    </source>
</evidence>
<sequence>MEENKKRMVETLIRGRNSTRKLQNLFLGKVKDDGSVSVDNLMMEMLGSFYGSLSLYSSCNSNSFSTSVPLSSPMANLASFSHRPPEVCNGKKPAPPPAPAIKKGRGCYKRRSMDPRTKVSDTIDDGYTWRKYGQKDILGSKFPRCYYRCTYKIDHGCKALKQVQKIEDEESNMFHITYFGDHTCPSPTSQTFSHPELVIDFKDFKNHYYSSSNPSTSKNIHFDPSFERKNGINVFDKVTSTNRLSPVAFGSNATFDNGGTSFAPKSSWDAEKMDLFENNDILNDILFDETMFSELFDGWNYSK</sequence>
<dbReference type="Proteomes" id="UP001172457">
    <property type="component" value="Chromosome 7"/>
</dbReference>
<evidence type="ECO:0000256" key="4">
    <source>
        <dbReference type="ARBA" id="ARBA00023163"/>
    </source>
</evidence>
<dbReference type="Gene3D" id="2.20.25.80">
    <property type="entry name" value="WRKY domain"/>
    <property type="match status" value="1"/>
</dbReference>
<evidence type="ECO:0000256" key="2">
    <source>
        <dbReference type="ARBA" id="ARBA00023015"/>
    </source>
</evidence>
<dbReference type="InterPro" id="IPR003657">
    <property type="entry name" value="WRKY_dom"/>
</dbReference>
<evidence type="ECO:0000313" key="8">
    <source>
        <dbReference type="EMBL" id="KAJ9539813.1"/>
    </source>
</evidence>
<dbReference type="GO" id="GO:0003700">
    <property type="term" value="F:DNA-binding transcription factor activity"/>
    <property type="evidence" value="ECO:0007669"/>
    <property type="project" value="InterPro"/>
</dbReference>
<feature type="region of interest" description="Disordered" evidence="6">
    <location>
        <begin position="86"/>
        <end position="115"/>
    </location>
</feature>
<feature type="domain" description="WRKY" evidence="7">
    <location>
        <begin position="118"/>
        <end position="187"/>
    </location>
</feature>
<keyword evidence="9" id="KW-1185">Reference proteome</keyword>
<keyword evidence="4" id="KW-0804">Transcription</keyword>
<dbReference type="SMART" id="SM00774">
    <property type="entry name" value="WRKY"/>
    <property type="match status" value="1"/>
</dbReference>
<organism evidence="8 9">
    <name type="scientific">Centaurea solstitialis</name>
    <name type="common">yellow star-thistle</name>
    <dbReference type="NCBI Taxonomy" id="347529"/>
    <lineage>
        <taxon>Eukaryota</taxon>
        <taxon>Viridiplantae</taxon>
        <taxon>Streptophyta</taxon>
        <taxon>Embryophyta</taxon>
        <taxon>Tracheophyta</taxon>
        <taxon>Spermatophyta</taxon>
        <taxon>Magnoliopsida</taxon>
        <taxon>eudicotyledons</taxon>
        <taxon>Gunneridae</taxon>
        <taxon>Pentapetalae</taxon>
        <taxon>asterids</taxon>
        <taxon>campanulids</taxon>
        <taxon>Asterales</taxon>
        <taxon>Asteraceae</taxon>
        <taxon>Carduoideae</taxon>
        <taxon>Cardueae</taxon>
        <taxon>Centaureinae</taxon>
        <taxon>Centaurea</taxon>
    </lineage>
</organism>
<protein>
    <recommendedName>
        <fullName evidence="7">WRKY domain-containing protein</fullName>
    </recommendedName>
</protein>
<evidence type="ECO:0000256" key="3">
    <source>
        <dbReference type="ARBA" id="ARBA00023125"/>
    </source>
</evidence>
<dbReference type="AlphaFoldDB" id="A0AA38SWR7"/>
<name>A0AA38SWR7_9ASTR</name>
<reference evidence="8" key="1">
    <citation type="submission" date="2023-03" db="EMBL/GenBank/DDBJ databases">
        <title>Chromosome-scale reference genome and RAD-based genetic map of yellow starthistle (Centaurea solstitialis) reveal putative structural variation and QTLs associated with invader traits.</title>
        <authorList>
            <person name="Reatini B."/>
            <person name="Cang F.A."/>
            <person name="Jiang Q."/>
            <person name="Mckibben M.T.W."/>
            <person name="Barker M.S."/>
            <person name="Rieseberg L.H."/>
            <person name="Dlugosch K.M."/>
        </authorList>
    </citation>
    <scope>NUCLEOTIDE SEQUENCE</scope>
    <source>
        <strain evidence="8">CAN-66</strain>
        <tissue evidence="8">Leaf</tissue>
    </source>
</reference>
<comment type="subcellular location">
    <subcellularLocation>
        <location evidence="1">Nucleus</location>
    </subcellularLocation>
</comment>
<dbReference type="PANTHER" id="PTHR32096">
    <property type="entry name" value="WRKY TRANSCRIPTION FACTOR 30-RELATED-RELATED"/>
    <property type="match status" value="1"/>
</dbReference>
<accession>A0AA38SWR7</accession>
<dbReference type="InterPro" id="IPR036576">
    <property type="entry name" value="WRKY_dom_sf"/>
</dbReference>
<dbReference type="SUPFAM" id="SSF118290">
    <property type="entry name" value="WRKY DNA-binding domain"/>
    <property type="match status" value="1"/>
</dbReference>
<dbReference type="PROSITE" id="PS50811">
    <property type="entry name" value="WRKY"/>
    <property type="match status" value="1"/>
</dbReference>
<proteinExistence type="predicted"/>
<evidence type="ECO:0000256" key="5">
    <source>
        <dbReference type="ARBA" id="ARBA00023242"/>
    </source>
</evidence>
<gene>
    <name evidence="8" type="ORF">OSB04_026319</name>
</gene>
<dbReference type="InterPro" id="IPR044810">
    <property type="entry name" value="WRKY_plant"/>
</dbReference>
<dbReference type="EMBL" id="JARYMX010000007">
    <property type="protein sequence ID" value="KAJ9539813.1"/>
    <property type="molecule type" value="Genomic_DNA"/>
</dbReference>
<evidence type="ECO:0000259" key="7">
    <source>
        <dbReference type="PROSITE" id="PS50811"/>
    </source>
</evidence>
<evidence type="ECO:0000256" key="6">
    <source>
        <dbReference type="SAM" id="MobiDB-lite"/>
    </source>
</evidence>